<name>A0A285EHR0_9ACTN</name>
<organism evidence="1 2">
    <name type="scientific">Geodermatophilus sabuli</name>
    <dbReference type="NCBI Taxonomy" id="1564158"/>
    <lineage>
        <taxon>Bacteria</taxon>
        <taxon>Bacillati</taxon>
        <taxon>Actinomycetota</taxon>
        <taxon>Actinomycetes</taxon>
        <taxon>Geodermatophilales</taxon>
        <taxon>Geodermatophilaceae</taxon>
        <taxon>Geodermatophilus</taxon>
    </lineage>
</organism>
<gene>
    <name evidence="1" type="ORF">SAMN06893097_111188</name>
</gene>
<dbReference type="EMBL" id="OBDO01000011">
    <property type="protein sequence ID" value="SNX98672.1"/>
    <property type="molecule type" value="Genomic_DNA"/>
</dbReference>
<reference evidence="1 2" key="1">
    <citation type="submission" date="2017-09" db="EMBL/GenBank/DDBJ databases">
        <authorList>
            <person name="Ehlers B."/>
            <person name="Leendertz F.H."/>
        </authorList>
    </citation>
    <scope>NUCLEOTIDE SEQUENCE [LARGE SCALE GENOMIC DNA]</scope>
    <source>
        <strain evidence="1 2">DSM 46844</strain>
    </source>
</reference>
<accession>A0A285EHR0</accession>
<dbReference type="AlphaFoldDB" id="A0A285EHR0"/>
<keyword evidence="2" id="KW-1185">Reference proteome</keyword>
<protein>
    <submittedName>
        <fullName evidence="1">Uncharacterized protein</fullName>
    </submittedName>
</protein>
<proteinExistence type="predicted"/>
<dbReference type="Proteomes" id="UP000219514">
    <property type="component" value="Unassembled WGS sequence"/>
</dbReference>
<sequence>MTRLTTHLVEVARRNLDAFLPWSPLTGLGRASELAAQHPAFTAGREPEARPGA</sequence>
<evidence type="ECO:0000313" key="2">
    <source>
        <dbReference type="Proteomes" id="UP000219514"/>
    </source>
</evidence>
<evidence type="ECO:0000313" key="1">
    <source>
        <dbReference type="EMBL" id="SNX98672.1"/>
    </source>
</evidence>